<dbReference type="InterPro" id="IPR006026">
    <property type="entry name" value="Peptidase_Metallo"/>
</dbReference>
<dbReference type="SMART" id="SM00235">
    <property type="entry name" value="ZnMc"/>
    <property type="match status" value="1"/>
</dbReference>
<keyword evidence="5 8" id="KW-0862">Zinc</keyword>
<dbReference type="InterPro" id="IPR034035">
    <property type="entry name" value="Astacin-like_dom"/>
</dbReference>
<dbReference type="PROSITE" id="PS51864">
    <property type="entry name" value="ASTACIN"/>
    <property type="match status" value="1"/>
</dbReference>
<comment type="caution">
    <text evidence="10">The sequence shown here is derived from an EMBL/GenBank/DDBJ whole genome shotgun (WGS) entry which is preliminary data.</text>
</comment>
<dbReference type="GO" id="GO:0006508">
    <property type="term" value="P:proteolysis"/>
    <property type="evidence" value="ECO:0007669"/>
    <property type="project" value="UniProtKB-KW"/>
</dbReference>
<dbReference type="EC" id="3.4.24.-" evidence="9"/>
<dbReference type="CDD" id="cd04280">
    <property type="entry name" value="ZnMc_astacin_like"/>
    <property type="match status" value="1"/>
</dbReference>
<keyword evidence="3 8" id="KW-0479">Metal-binding</keyword>
<evidence type="ECO:0000256" key="4">
    <source>
        <dbReference type="ARBA" id="ARBA00022801"/>
    </source>
</evidence>
<dbReference type="InterPro" id="IPR001506">
    <property type="entry name" value="Peptidase_M12A"/>
</dbReference>
<feature type="signal peptide" evidence="9">
    <location>
        <begin position="1"/>
        <end position="16"/>
    </location>
</feature>
<evidence type="ECO:0000256" key="7">
    <source>
        <dbReference type="PROSITE-ProRule" id="PRU01005"/>
    </source>
</evidence>
<gene>
    <name evidence="10" type="ORF">OFUS_LOCUS19275</name>
</gene>
<dbReference type="PRINTS" id="PR00480">
    <property type="entry name" value="ASTACIN"/>
</dbReference>
<comment type="caution">
    <text evidence="7">Lacks conserved residue(s) required for the propagation of feature annotation.</text>
</comment>
<dbReference type="PROSITE" id="PS51670">
    <property type="entry name" value="SHKT"/>
    <property type="match status" value="1"/>
</dbReference>
<keyword evidence="11" id="KW-1185">Reference proteome</keyword>
<feature type="disulfide bond" evidence="7">
    <location>
        <begin position="248"/>
        <end position="282"/>
    </location>
</feature>
<dbReference type="Gene3D" id="3.40.390.10">
    <property type="entry name" value="Collagenase (Catalytic Domain)"/>
    <property type="match status" value="1"/>
</dbReference>
<organism evidence="10 11">
    <name type="scientific">Owenia fusiformis</name>
    <name type="common">Polychaete worm</name>
    <dbReference type="NCBI Taxonomy" id="6347"/>
    <lineage>
        <taxon>Eukaryota</taxon>
        <taxon>Metazoa</taxon>
        <taxon>Spiralia</taxon>
        <taxon>Lophotrochozoa</taxon>
        <taxon>Annelida</taxon>
        <taxon>Polychaeta</taxon>
        <taxon>Sedentaria</taxon>
        <taxon>Canalipalpata</taxon>
        <taxon>Sabellida</taxon>
        <taxon>Oweniida</taxon>
        <taxon>Oweniidae</taxon>
        <taxon>Owenia</taxon>
    </lineage>
</organism>
<accession>A0A8J1U6H6</accession>
<proteinExistence type="predicted"/>
<evidence type="ECO:0000313" key="11">
    <source>
        <dbReference type="Proteomes" id="UP000749559"/>
    </source>
</evidence>
<evidence type="ECO:0000256" key="5">
    <source>
        <dbReference type="ARBA" id="ARBA00022833"/>
    </source>
</evidence>
<feature type="binding site" evidence="8">
    <location>
        <position position="139"/>
    </location>
    <ligand>
        <name>Zn(2+)</name>
        <dbReference type="ChEBI" id="CHEBI:29105"/>
        <note>catalytic</note>
    </ligand>
</feature>
<dbReference type="AlphaFoldDB" id="A0A8J1U6H6"/>
<reference evidence="10" key="1">
    <citation type="submission" date="2022-03" db="EMBL/GenBank/DDBJ databases">
        <authorList>
            <person name="Martin C."/>
        </authorList>
    </citation>
    <scope>NUCLEOTIDE SEQUENCE</scope>
</reference>
<keyword evidence="6 8" id="KW-0482">Metalloprotease</keyword>
<evidence type="ECO:0000256" key="6">
    <source>
        <dbReference type="ARBA" id="ARBA00023049"/>
    </source>
</evidence>
<dbReference type="PANTHER" id="PTHR10127">
    <property type="entry name" value="DISCOIDIN, CUB, EGF, LAMININ , AND ZINC METALLOPROTEASE DOMAIN CONTAINING"/>
    <property type="match status" value="1"/>
</dbReference>
<dbReference type="GO" id="GO:0008270">
    <property type="term" value="F:zinc ion binding"/>
    <property type="evidence" value="ECO:0007669"/>
    <property type="project" value="UniProtKB-UniRule"/>
</dbReference>
<dbReference type="Pfam" id="PF01549">
    <property type="entry name" value="ShK"/>
    <property type="match status" value="1"/>
</dbReference>
<dbReference type="SMART" id="SM00254">
    <property type="entry name" value="ShKT"/>
    <property type="match status" value="1"/>
</dbReference>
<evidence type="ECO:0000256" key="9">
    <source>
        <dbReference type="RuleBase" id="RU361183"/>
    </source>
</evidence>
<keyword evidence="7" id="KW-1015">Disulfide bond</keyword>
<evidence type="ECO:0000256" key="8">
    <source>
        <dbReference type="PROSITE-ProRule" id="PRU01211"/>
    </source>
</evidence>
<evidence type="ECO:0000256" key="2">
    <source>
        <dbReference type="ARBA" id="ARBA00022670"/>
    </source>
</evidence>
<feature type="chain" id="PRO_5042621086" description="Metalloendopeptidase" evidence="9">
    <location>
        <begin position="17"/>
        <end position="285"/>
    </location>
</feature>
<name>A0A8J1U6H6_OWEFU</name>
<evidence type="ECO:0000313" key="10">
    <source>
        <dbReference type="EMBL" id="CAH1794605.1"/>
    </source>
</evidence>
<dbReference type="EMBL" id="CAIIXF020000009">
    <property type="protein sequence ID" value="CAH1794605.1"/>
    <property type="molecule type" value="Genomic_DNA"/>
</dbReference>
<dbReference type="InterPro" id="IPR003582">
    <property type="entry name" value="ShKT_dom"/>
</dbReference>
<evidence type="ECO:0000256" key="1">
    <source>
        <dbReference type="ARBA" id="ARBA00002657"/>
    </source>
</evidence>
<dbReference type="SUPFAM" id="SSF55486">
    <property type="entry name" value="Metalloproteases ('zincins'), catalytic domain"/>
    <property type="match status" value="1"/>
</dbReference>
<dbReference type="GO" id="GO:0004222">
    <property type="term" value="F:metalloendopeptidase activity"/>
    <property type="evidence" value="ECO:0007669"/>
    <property type="project" value="UniProtKB-UniRule"/>
</dbReference>
<dbReference type="InterPro" id="IPR024079">
    <property type="entry name" value="MetalloPept_cat_dom_sf"/>
</dbReference>
<dbReference type="Proteomes" id="UP000749559">
    <property type="component" value="Unassembled WGS sequence"/>
</dbReference>
<sequence>MNRLLIFLAVVSVAFGASVKETEELSPRGPTHGELIVGDILRPDPEKVASGRPDRVWPGGVIPYVIDAAVPADCRAAIDQAIAQYNEKTCIRIVPQTNEIDFVLVMRPQSGCNSYVGNIGGPQVLNLGPGCCSLGTVIHEFMHAIGFEHEHTRDDREDYITVHFNNITPDWQRWYEIIWDTVNFAEYDPASVMHYDAFASRTGTAPTMTTNISNRPDFGNPWGLTTRDIEKIQAMYGCSGRATGVDPCQDGNSQCEGWALSGECESNPRYMRSNCRISCDSCPQL</sequence>
<dbReference type="PANTHER" id="PTHR10127:SF780">
    <property type="entry name" value="METALLOENDOPEPTIDASE"/>
    <property type="match status" value="1"/>
</dbReference>
<keyword evidence="2 8" id="KW-0645">Protease</keyword>
<evidence type="ECO:0000256" key="3">
    <source>
        <dbReference type="ARBA" id="ARBA00022723"/>
    </source>
</evidence>
<comment type="cofactor">
    <cofactor evidence="8 9">
        <name>Zn(2+)</name>
        <dbReference type="ChEBI" id="CHEBI:29105"/>
    </cofactor>
    <text evidence="8 9">Binds 1 zinc ion per subunit.</text>
</comment>
<keyword evidence="9" id="KW-0732">Signal</keyword>
<dbReference type="OrthoDB" id="291007at2759"/>
<feature type="binding site" evidence="8">
    <location>
        <position position="149"/>
    </location>
    <ligand>
        <name>Zn(2+)</name>
        <dbReference type="ChEBI" id="CHEBI:29105"/>
        <note>catalytic</note>
    </ligand>
</feature>
<keyword evidence="4 8" id="KW-0378">Hydrolase</keyword>
<dbReference type="Pfam" id="PF01400">
    <property type="entry name" value="Astacin"/>
    <property type="match status" value="1"/>
</dbReference>
<comment type="function">
    <text evidence="1">Metalloprotease.</text>
</comment>
<protein>
    <recommendedName>
        <fullName evidence="9">Metalloendopeptidase</fullName>
        <ecNumber evidence="9">3.4.24.-</ecNumber>
    </recommendedName>
</protein>
<feature type="active site" evidence="8">
    <location>
        <position position="140"/>
    </location>
</feature>
<feature type="binding site" evidence="8">
    <location>
        <position position="143"/>
    </location>
    <ligand>
        <name>Zn(2+)</name>
        <dbReference type="ChEBI" id="CHEBI:29105"/>
        <note>catalytic</note>
    </ligand>
</feature>